<feature type="domain" description="HTH cro/C1-type" evidence="1">
    <location>
        <begin position="9"/>
        <end position="39"/>
    </location>
</feature>
<name>A0ABR6Z1V1_9FIRM</name>
<dbReference type="InterPro" id="IPR001387">
    <property type="entry name" value="Cro/C1-type_HTH"/>
</dbReference>
<evidence type="ECO:0000313" key="2">
    <source>
        <dbReference type="EMBL" id="MBC3901384.1"/>
    </source>
</evidence>
<dbReference type="EMBL" id="WJBE01000026">
    <property type="protein sequence ID" value="MBC3901384.1"/>
    <property type="molecule type" value="Genomic_DNA"/>
</dbReference>
<protein>
    <submittedName>
        <fullName evidence="2">Helix-turn-helix domain-containing protein</fullName>
    </submittedName>
</protein>
<organism evidence="2 3">
    <name type="scientific">Acetobacterium malicum</name>
    <dbReference type="NCBI Taxonomy" id="52692"/>
    <lineage>
        <taxon>Bacteria</taxon>
        <taxon>Bacillati</taxon>
        <taxon>Bacillota</taxon>
        <taxon>Clostridia</taxon>
        <taxon>Eubacteriales</taxon>
        <taxon>Eubacteriaceae</taxon>
        <taxon>Acetobacterium</taxon>
    </lineage>
</organism>
<dbReference type="CDD" id="cd00093">
    <property type="entry name" value="HTH_XRE"/>
    <property type="match status" value="1"/>
</dbReference>
<proteinExistence type="predicted"/>
<dbReference type="RefSeq" id="WP_186895436.1">
    <property type="nucleotide sequence ID" value="NZ_WJBE01000026.1"/>
</dbReference>
<dbReference type="PROSITE" id="PS50943">
    <property type="entry name" value="HTH_CROC1"/>
    <property type="match status" value="1"/>
</dbReference>
<evidence type="ECO:0000259" key="1">
    <source>
        <dbReference type="PROSITE" id="PS50943"/>
    </source>
</evidence>
<dbReference type="InterPro" id="IPR010982">
    <property type="entry name" value="Lambda_DNA-bd_dom_sf"/>
</dbReference>
<evidence type="ECO:0000313" key="3">
    <source>
        <dbReference type="Proteomes" id="UP000622405"/>
    </source>
</evidence>
<dbReference type="SMART" id="SM00530">
    <property type="entry name" value="HTH_XRE"/>
    <property type="match status" value="1"/>
</dbReference>
<gene>
    <name evidence="2" type="ORF">GH811_17430</name>
</gene>
<accession>A0ABR6Z1V1</accession>
<keyword evidence="3" id="KW-1185">Reference proteome</keyword>
<dbReference type="Proteomes" id="UP000622405">
    <property type="component" value="Unassembled WGS sequence"/>
</dbReference>
<sequence length="183" mass="21331">MNERCKGVLKMFRERAGLTQEEAACELCISVHTLSNYESYSLEVRKNLPPEEMILRMSELYQSDFMKILFLNETNLIFKSVFSNIELLDLPMAFIKHQVEREEVQELEGHYRKVILDNQIDDHESELAGSFLKELIESAMASMSLAFSTLEKTPPKMATPIKKKKISERRIILKERESIRVWG</sequence>
<dbReference type="Pfam" id="PF13560">
    <property type="entry name" value="HTH_31"/>
    <property type="match status" value="1"/>
</dbReference>
<reference evidence="2 3" key="1">
    <citation type="journal article" date="2020" name="mSystems">
        <title>Defining Genomic and Predicted Metabolic Features of the Acetobacterium Genus.</title>
        <authorList>
            <person name="Ross D.E."/>
            <person name="Marshall C.W."/>
            <person name="Gulliver D."/>
            <person name="May H.D."/>
            <person name="Norman R.S."/>
        </authorList>
    </citation>
    <scope>NUCLEOTIDE SEQUENCE [LARGE SCALE GENOMIC DNA]</scope>
    <source>
        <strain evidence="2 3">DSM 4132</strain>
    </source>
</reference>
<dbReference type="SUPFAM" id="SSF47413">
    <property type="entry name" value="lambda repressor-like DNA-binding domains"/>
    <property type="match status" value="1"/>
</dbReference>
<comment type="caution">
    <text evidence="2">The sequence shown here is derived from an EMBL/GenBank/DDBJ whole genome shotgun (WGS) entry which is preliminary data.</text>
</comment>
<dbReference type="Gene3D" id="1.10.260.40">
    <property type="entry name" value="lambda repressor-like DNA-binding domains"/>
    <property type="match status" value="1"/>
</dbReference>